<dbReference type="AlphaFoldDB" id="A0A4T3F000"/>
<dbReference type="CDD" id="cd06173">
    <property type="entry name" value="MFS_MefA_like"/>
    <property type="match status" value="1"/>
</dbReference>
<organism evidence="9 10">
    <name type="scientific">Alteraurantiacibacter aquimixticola</name>
    <dbReference type="NCBI Taxonomy" id="2489173"/>
    <lineage>
        <taxon>Bacteria</taxon>
        <taxon>Pseudomonadati</taxon>
        <taxon>Pseudomonadota</taxon>
        <taxon>Alphaproteobacteria</taxon>
        <taxon>Sphingomonadales</taxon>
        <taxon>Erythrobacteraceae</taxon>
        <taxon>Alteraurantiacibacter</taxon>
    </lineage>
</organism>
<protein>
    <submittedName>
        <fullName evidence="9">MFS transporter</fullName>
    </submittedName>
</protein>
<dbReference type="Gene3D" id="1.20.1250.20">
    <property type="entry name" value="MFS general substrate transporter like domains"/>
    <property type="match status" value="1"/>
</dbReference>
<feature type="transmembrane region" description="Helical" evidence="7">
    <location>
        <begin position="346"/>
        <end position="365"/>
    </location>
</feature>
<evidence type="ECO:0000313" key="10">
    <source>
        <dbReference type="Proteomes" id="UP000309389"/>
    </source>
</evidence>
<dbReference type="InterPro" id="IPR010290">
    <property type="entry name" value="TM_effector"/>
</dbReference>
<keyword evidence="6 7" id="KW-0472">Membrane</keyword>
<evidence type="ECO:0000256" key="6">
    <source>
        <dbReference type="ARBA" id="ARBA00023136"/>
    </source>
</evidence>
<evidence type="ECO:0000256" key="5">
    <source>
        <dbReference type="ARBA" id="ARBA00022989"/>
    </source>
</evidence>
<evidence type="ECO:0000256" key="4">
    <source>
        <dbReference type="ARBA" id="ARBA00022692"/>
    </source>
</evidence>
<evidence type="ECO:0000259" key="8">
    <source>
        <dbReference type="PROSITE" id="PS50850"/>
    </source>
</evidence>
<dbReference type="PROSITE" id="PS50850">
    <property type="entry name" value="MFS"/>
    <property type="match status" value="1"/>
</dbReference>
<dbReference type="Proteomes" id="UP000309389">
    <property type="component" value="Unassembled WGS sequence"/>
</dbReference>
<feature type="transmembrane region" description="Helical" evidence="7">
    <location>
        <begin position="311"/>
        <end position="334"/>
    </location>
</feature>
<keyword evidence="4 7" id="KW-0812">Transmembrane</keyword>
<evidence type="ECO:0000256" key="7">
    <source>
        <dbReference type="SAM" id="Phobius"/>
    </source>
</evidence>
<feature type="transmembrane region" description="Helical" evidence="7">
    <location>
        <begin position="225"/>
        <end position="243"/>
    </location>
</feature>
<dbReference type="PANTHER" id="PTHR23513:SF11">
    <property type="entry name" value="STAPHYLOFERRIN A TRANSPORTER"/>
    <property type="match status" value="1"/>
</dbReference>
<dbReference type="PANTHER" id="PTHR23513">
    <property type="entry name" value="INTEGRAL MEMBRANE EFFLUX PROTEIN-RELATED"/>
    <property type="match status" value="1"/>
</dbReference>
<keyword evidence="2" id="KW-0813">Transport</keyword>
<comment type="caution">
    <text evidence="9">The sequence shown here is derived from an EMBL/GenBank/DDBJ whole genome shotgun (WGS) entry which is preliminary data.</text>
</comment>
<feature type="transmembrane region" description="Helical" evidence="7">
    <location>
        <begin position="140"/>
        <end position="158"/>
    </location>
</feature>
<sequence>MLNTATFSPLRHRAFAVLVTGSLLANLGNTIQSVGASWHLTEMGQPADVVALVQTAFNLPIMLLALPAGAWSDMVDKRKLLLISLFAMLAISVLLALLVQADAAGPAVTIVLTALLACGVACIIPAVASAVNFSVPRGQLAAAVALNILGFNVARSFGPALGGAITSVGGASAAFIANAAAYLLVIALLWRWRMPEGQQAPKRKIGPVMMEGLRYAFASQPIRTIMLRAITFTTTGAAAWAVMPLFASEVLGKGSFVYGLLLAALGAGAVIGAASATWFRSRFSAEAIVRGAGVLYGSGCILVALQPSLPVILGLLVLAGAGWVQALSGFAVAGQMWSPQVVVGRIAAMISSVTFGGIAIGSWLWGHFADAQGITTAFMASGAAMIALPLLGLVFPLPSHVDAQPSDEELEGRAA</sequence>
<evidence type="ECO:0000256" key="1">
    <source>
        <dbReference type="ARBA" id="ARBA00004651"/>
    </source>
</evidence>
<feature type="transmembrane region" description="Helical" evidence="7">
    <location>
        <begin position="377"/>
        <end position="397"/>
    </location>
</feature>
<reference evidence="9 10" key="1">
    <citation type="submission" date="2019-04" db="EMBL/GenBank/DDBJ databases">
        <title>Altererythrobacter aquimixticola sp. nov., isolated from sediment of junction between the ocean and a freshwater spring.</title>
        <authorList>
            <person name="Yoon J.-H."/>
        </authorList>
    </citation>
    <scope>NUCLEOTIDE SEQUENCE [LARGE SCALE GENOMIC DNA]</scope>
    <source>
        <strain evidence="9 10">SSKS-13</strain>
    </source>
</reference>
<feature type="domain" description="Major facilitator superfamily (MFS) profile" evidence="8">
    <location>
        <begin position="14"/>
        <end position="400"/>
    </location>
</feature>
<evidence type="ECO:0000256" key="3">
    <source>
        <dbReference type="ARBA" id="ARBA00022475"/>
    </source>
</evidence>
<comment type="subcellular location">
    <subcellularLocation>
        <location evidence="1">Cell membrane</location>
        <topology evidence="1">Multi-pass membrane protein</topology>
    </subcellularLocation>
</comment>
<evidence type="ECO:0000313" key="9">
    <source>
        <dbReference type="EMBL" id="TIX50371.1"/>
    </source>
</evidence>
<dbReference type="InterPro" id="IPR036259">
    <property type="entry name" value="MFS_trans_sf"/>
</dbReference>
<dbReference type="GO" id="GO:0022857">
    <property type="term" value="F:transmembrane transporter activity"/>
    <property type="evidence" value="ECO:0007669"/>
    <property type="project" value="InterPro"/>
</dbReference>
<keyword evidence="5 7" id="KW-1133">Transmembrane helix</keyword>
<dbReference type="OrthoDB" id="9809918at2"/>
<feature type="transmembrane region" description="Helical" evidence="7">
    <location>
        <begin position="80"/>
        <end position="101"/>
    </location>
</feature>
<name>A0A4T3F000_9SPHN</name>
<keyword evidence="10" id="KW-1185">Reference proteome</keyword>
<feature type="transmembrane region" description="Helical" evidence="7">
    <location>
        <begin position="107"/>
        <end position="128"/>
    </location>
</feature>
<dbReference type="EMBL" id="SSHH01000002">
    <property type="protein sequence ID" value="TIX50371.1"/>
    <property type="molecule type" value="Genomic_DNA"/>
</dbReference>
<feature type="transmembrane region" description="Helical" evidence="7">
    <location>
        <begin position="287"/>
        <end position="305"/>
    </location>
</feature>
<evidence type="ECO:0000256" key="2">
    <source>
        <dbReference type="ARBA" id="ARBA00022448"/>
    </source>
</evidence>
<dbReference type="SUPFAM" id="SSF103473">
    <property type="entry name" value="MFS general substrate transporter"/>
    <property type="match status" value="1"/>
</dbReference>
<gene>
    <name evidence="9" type="ORF">E5222_08830</name>
</gene>
<proteinExistence type="predicted"/>
<accession>A0A4T3F000</accession>
<keyword evidence="3" id="KW-1003">Cell membrane</keyword>
<dbReference type="GO" id="GO:0005886">
    <property type="term" value="C:plasma membrane"/>
    <property type="evidence" value="ECO:0007669"/>
    <property type="project" value="UniProtKB-SubCell"/>
</dbReference>
<feature type="transmembrane region" description="Helical" evidence="7">
    <location>
        <begin position="255"/>
        <end position="275"/>
    </location>
</feature>
<dbReference type="InterPro" id="IPR020846">
    <property type="entry name" value="MFS_dom"/>
</dbReference>
<dbReference type="Pfam" id="PF05977">
    <property type="entry name" value="MFS_3"/>
    <property type="match status" value="1"/>
</dbReference>
<feature type="transmembrane region" description="Helical" evidence="7">
    <location>
        <begin position="164"/>
        <end position="190"/>
    </location>
</feature>
<dbReference type="RefSeq" id="WP_136693390.1">
    <property type="nucleotide sequence ID" value="NZ_SSHH01000002.1"/>
</dbReference>
<feature type="transmembrane region" description="Helical" evidence="7">
    <location>
        <begin position="49"/>
        <end position="68"/>
    </location>
</feature>